<proteinExistence type="predicted"/>
<keyword evidence="1" id="KW-0802">TPR repeat</keyword>
<evidence type="ECO:0000256" key="2">
    <source>
        <dbReference type="SAM" id="SignalP"/>
    </source>
</evidence>
<reference evidence="3 4" key="1">
    <citation type="submission" date="2015-04" db="EMBL/GenBank/DDBJ databases">
        <title>The draft genome sequence of Roseovarius sp.R12b.</title>
        <authorList>
            <person name="Li G."/>
            <person name="Lai Q."/>
            <person name="Shao Z."/>
            <person name="Yan P."/>
        </authorList>
    </citation>
    <scope>NUCLEOTIDE SEQUENCE [LARGE SCALE GENOMIC DNA]</scope>
    <source>
        <strain evidence="3 4">R12B</strain>
    </source>
</reference>
<dbReference type="SUPFAM" id="SSF48452">
    <property type="entry name" value="TPR-like"/>
    <property type="match status" value="3"/>
</dbReference>
<evidence type="ECO:0000313" key="3">
    <source>
        <dbReference type="EMBL" id="KRS14108.1"/>
    </source>
</evidence>
<dbReference type="InterPro" id="IPR019734">
    <property type="entry name" value="TPR_rpt"/>
</dbReference>
<dbReference type="AlphaFoldDB" id="A0A0T5NZ38"/>
<dbReference type="PROSITE" id="PS50005">
    <property type="entry name" value="TPR"/>
    <property type="match status" value="1"/>
</dbReference>
<organism evidence="3 4">
    <name type="scientific">Roseovarius atlanticus</name>
    <dbReference type="NCBI Taxonomy" id="1641875"/>
    <lineage>
        <taxon>Bacteria</taxon>
        <taxon>Pseudomonadati</taxon>
        <taxon>Pseudomonadota</taxon>
        <taxon>Alphaproteobacteria</taxon>
        <taxon>Rhodobacterales</taxon>
        <taxon>Roseobacteraceae</taxon>
        <taxon>Roseovarius</taxon>
    </lineage>
</organism>
<dbReference type="Gene3D" id="1.25.40.10">
    <property type="entry name" value="Tetratricopeptide repeat domain"/>
    <property type="match status" value="2"/>
</dbReference>
<dbReference type="SMART" id="SM00028">
    <property type="entry name" value="TPR"/>
    <property type="match status" value="6"/>
</dbReference>
<keyword evidence="2" id="KW-0732">Signal</keyword>
<gene>
    <name evidence="3" type="ORF">XM53_05105</name>
</gene>
<accession>A0A0T5NZ38</accession>
<dbReference type="STRING" id="1641875.XM53_05105"/>
<dbReference type="Pfam" id="PF13181">
    <property type="entry name" value="TPR_8"/>
    <property type="match status" value="1"/>
</dbReference>
<evidence type="ECO:0000313" key="4">
    <source>
        <dbReference type="Proteomes" id="UP000051295"/>
    </source>
</evidence>
<dbReference type="EMBL" id="LAXJ01000003">
    <property type="protein sequence ID" value="KRS14108.1"/>
    <property type="molecule type" value="Genomic_DNA"/>
</dbReference>
<dbReference type="OrthoDB" id="9766710at2"/>
<feature type="chain" id="PRO_5006664074" evidence="2">
    <location>
        <begin position="25"/>
        <end position="572"/>
    </location>
</feature>
<dbReference type="InterPro" id="IPR011990">
    <property type="entry name" value="TPR-like_helical_dom_sf"/>
</dbReference>
<sequence length="572" mass="62884">MPVKILTAGAIAALLQGIALPALADINVGAYLAARQARYQNDFDAAAQYYSQALIRDAANPVILESTAIAFMALGDIDRAVPVARQIEEQDLQSQVAFMALIAEDVAAGNHDAVIERIEGGQGVGQLADGLIMAWTELARGDVDAALALFDEVSEERGLKNFALYHKALALASVGDFEAAEAIFSGGEDDAPLQRTRRGTRAWAVTLSQLERNDEAIALLDDAFGPNADPEILALRAELESGLPVAFDMISGPKDGVAEVFFSIGQALLGDMGDDYTLLYARVAQYLNPDHVDAILMSAELLESLERYELATQTYKSVPRDHPSFTAAEMGRAEALRRADKMDAAIEVLEQLRDSHPELPMVHVAAADLYRQSEQYDKAVTAYDNAIDLLGEAQPGHWFVYYARAISHERQDEWPEAEADFRKALELNPEHPQVLNYLGYSLVEKQQKLDEALDMIERAVEAQPDSGYIVDSLGWVLYRLGRYDESIGHMERAAELMPVDPVVNDHLGDVLWAVGREIEAQFQWRRALSFVDKENPSPDVDPDRIRRKLEVGLDVVLQEEGSPPLEVADDGG</sequence>
<protein>
    <submittedName>
        <fullName evidence="3">Tetratricopeptide TPR_2</fullName>
    </submittedName>
</protein>
<dbReference type="PANTHER" id="PTHR12558:SF13">
    <property type="entry name" value="CELL DIVISION CYCLE PROTEIN 27 HOMOLOG"/>
    <property type="match status" value="1"/>
</dbReference>
<dbReference type="PANTHER" id="PTHR12558">
    <property type="entry name" value="CELL DIVISION CYCLE 16,23,27"/>
    <property type="match status" value="1"/>
</dbReference>
<dbReference type="Pfam" id="PF13432">
    <property type="entry name" value="TPR_16"/>
    <property type="match status" value="4"/>
</dbReference>
<name>A0A0T5NZ38_9RHOB</name>
<evidence type="ECO:0000256" key="1">
    <source>
        <dbReference type="PROSITE-ProRule" id="PRU00339"/>
    </source>
</evidence>
<feature type="repeat" description="TPR" evidence="1">
    <location>
        <begin position="398"/>
        <end position="431"/>
    </location>
</feature>
<comment type="caution">
    <text evidence="3">The sequence shown here is derived from an EMBL/GenBank/DDBJ whole genome shotgun (WGS) entry which is preliminary data.</text>
</comment>
<dbReference type="PATRIC" id="fig|1641875.4.peg.3042"/>
<dbReference type="Proteomes" id="UP000051295">
    <property type="component" value="Unassembled WGS sequence"/>
</dbReference>
<feature type="signal peptide" evidence="2">
    <location>
        <begin position="1"/>
        <end position="24"/>
    </location>
</feature>
<keyword evidence="4" id="KW-1185">Reference proteome</keyword>